<dbReference type="InterPro" id="IPR051464">
    <property type="entry name" value="Peptidase_M42_aminopept"/>
</dbReference>
<evidence type="ECO:0000256" key="5">
    <source>
        <dbReference type="ARBA" id="ARBA00022801"/>
    </source>
</evidence>
<dbReference type="InterPro" id="IPR023367">
    <property type="entry name" value="Peptidase_M42_dom2"/>
</dbReference>
<dbReference type="InterPro" id="IPR008007">
    <property type="entry name" value="Peptidase_M42"/>
</dbReference>
<dbReference type="PIRSF" id="PIRSF001123">
    <property type="entry name" value="PepA_GA"/>
    <property type="match status" value="1"/>
</dbReference>
<evidence type="ECO:0000256" key="4">
    <source>
        <dbReference type="ARBA" id="ARBA00022723"/>
    </source>
</evidence>
<evidence type="ECO:0000256" key="3">
    <source>
        <dbReference type="ARBA" id="ARBA00022670"/>
    </source>
</evidence>
<dbReference type="PANTHER" id="PTHR32481">
    <property type="entry name" value="AMINOPEPTIDASE"/>
    <property type="match status" value="1"/>
</dbReference>
<feature type="binding site" evidence="8">
    <location>
        <position position="172"/>
    </location>
    <ligand>
        <name>Zn(2+)</name>
        <dbReference type="ChEBI" id="CHEBI:29105"/>
        <label>1</label>
    </ligand>
</feature>
<dbReference type="SUPFAM" id="SSF101821">
    <property type="entry name" value="Aminopeptidase/glucanase lid domain"/>
    <property type="match status" value="1"/>
</dbReference>
<dbReference type="Pfam" id="PF05343">
    <property type="entry name" value="Peptidase_M42"/>
    <property type="match status" value="1"/>
</dbReference>
<evidence type="ECO:0000256" key="7">
    <source>
        <dbReference type="PIRSR" id="PIRSR001123-1"/>
    </source>
</evidence>
<feature type="binding site" evidence="8">
    <location>
        <position position="172"/>
    </location>
    <ligand>
        <name>Zn(2+)</name>
        <dbReference type="ChEBI" id="CHEBI:29105"/>
        <label>2</label>
    </ligand>
</feature>
<evidence type="ECO:0000313" key="9">
    <source>
        <dbReference type="EMBL" id="PKD28257.1"/>
    </source>
</evidence>
<keyword evidence="2 9" id="KW-0031">Aminopeptidase</keyword>
<protein>
    <submittedName>
        <fullName evidence="9">Putative aminopeptidase YsdC</fullName>
        <ecNumber evidence="9">3.4.11.-</ecNumber>
    </submittedName>
</protein>
<evidence type="ECO:0000313" key="10">
    <source>
        <dbReference type="Proteomes" id="UP000233425"/>
    </source>
</evidence>
<evidence type="ECO:0000256" key="8">
    <source>
        <dbReference type="PIRSR" id="PIRSR001123-2"/>
    </source>
</evidence>
<dbReference type="Proteomes" id="UP000233425">
    <property type="component" value="Unassembled WGS sequence"/>
</dbReference>
<dbReference type="SUPFAM" id="SSF53187">
    <property type="entry name" value="Zn-dependent exopeptidases"/>
    <property type="match status" value="1"/>
</dbReference>
<keyword evidence="3" id="KW-0645">Protease</keyword>
<accession>A0A2N0UMQ0</accession>
<keyword evidence="10" id="KW-1185">Reference proteome</keyword>
<dbReference type="Gene3D" id="2.40.30.40">
    <property type="entry name" value="Peptidase M42, domain 2"/>
    <property type="match status" value="1"/>
</dbReference>
<dbReference type="GO" id="GO:0006508">
    <property type="term" value="P:proteolysis"/>
    <property type="evidence" value="ECO:0007669"/>
    <property type="project" value="UniProtKB-KW"/>
</dbReference>
<dbReference type="AlphaFoldDB" id="A0A2N0UMQ0"/>
<dbReference type="GO" id="GO:0004177">
    <property type="term" value="F:aminopeptidase activity"/>
    <property type="evidence" value="ECO:0007669"/>
    <property type="project" value="UniProtKB-UniRule"/>
</dbReference>
<dbReference type="GO" id="GO:0046872">
    <property type="term" value="F:metal ion binding"/>
    <property type="evidence" value="ECO:0007669"/>
    <property type="project" value="UniProtKB-UniRule"/>
</dbReference>
<sequence>MNTKELIFELCCAMGVSGREEPALSVAEKFLSDYTDDIKISNGSLMAVCGNKNSDKTILLDAHIDRIGFMVTEINENGFVKVSPCGGIDARTLADTLLCLQHNPDITGVVCCMPPHLSDGKEDKAMPTDKIWVDFGLPYDEVSKLISFGDMLTFASKPANLLNGRIVAPCLDNRCGVASLVKCAELLKDNETDYKVIILLSSQEETFGTGAKTGAFTVEADESIVVDVSFASQPDVSGFYSSIELNKGPMICISSILNKEMSKSLESVAKNKNIPYQLEPIAGRTGTNADHITISGKGVKTAVVSIPQRYMHTQNEVISVADVDNTAKLIAEYIKCGGAFND</sequence>
<feature type="binding site" evidence="8">
    <location>
        <position position="312"/>
    </location>
    <ligand>
        <name>Zn(2+)</name>
        <dbReference type="ChEBI" id="CHEBI:29105"/>
        <label>2</label>
    </ligand>
</feature>
<keyword evidence="4 8" id="KW-0479">Metal-binding</keyword>
<keyword evidence="5 9" id="KW-0378">Hydrolase</keyword>
<comment type="caution">
    <text evidence="9">The sequence shown here is derived from an EMBL/GenBank/DDBJ whole genome shotgun (WGS) entry which is preliminary data.</text>
</comment>
<dbReference type="Gene3D" id="3.40.630.10">
    <property type="entry name" value="Zn peptidases"/>
    <property type="match status" value="1"/>
</dbReference>
<dbReference type="EC" id="3.4.11.-" evidence="9"/>
<feature type="binding site" evidence="8">
    <location>
        <position position="63"/>
    </location>
    <ligand>
        <name>Zn(2+)</name>
        <dbReference type="ChEBI" id="CHEBI:29105"/>
        <label>1</label>
    </ligand>
</feature>
<evidence type="ECO:0000256" key="1">
    <source>
        <dbReference type="ARBA" id="ARBA00006272"/>
    </source>
</evidence>
<feature type="active site" description="Proton acceptor" evidence="7">
    <location>
        <position position="204"/>
    </location>
</feature>
<dbReference type="PANTHER" id="PTHR32481:SF6">
    <property type="entry name" value="ENDOGLUCANASE"/>
    <property type="match status" value="1"/>
</dbReference>
<evidence type="ECO:0000256" key="2">
    <source>
        <dbReference type="ARBA" id="ARBA00022438"/>
    </source>
</evidence>
<reference evidence="9" key="1">
    <citation type="journal article" date="2018" name="Environ. Microbiol.">
        <title>Sporulation capability and amylosome conservation among diverse human colonic and rumen isolates of the keystone starch-degrader Ruminococcus bromii.</title>
        <authorList>
            <person name="Mukhopadhya I."/>
            <person name="Morais S."/>
            <person name="Laverde-Gomez J."/>
            <person name="Sheridan P.O."/>
            <person name="Walker A.W."/>
            <person name="Kelly W."/>
            <person name="Klieve A.V."/>
            <person name="Ouwerkerk D."/>
            <person name="Duncan S.H."/>
            <person name="Louis P."/>
            <person name="Koropatkin N."/>
            <person name="Cockburn D."/>
            <person name="Kibler R."/>
            <person name="Cooper P.J."/>
            <person name="Sandoval C."/>
            <person name="Crost E."/>
            <person name="Juge N."/>
            <person name="Bayer E.A."/>
            <person name="Flint H.J."/>
        </authorList>
    </citation>
    <scope>NUCLEOTIDE SEQUENCE [LARGE SCALE GENOMIC DNA]</scope>
    <source>
        <strain evidence="9">ATCC 27255</strain>
    </source>
</reference>
<comment type="cofactor">
    <cofactor evidence="8">
        <name>a divalent metal cation</name>
        <dbReference type="ChEBI" id="CHEBI:60240"/>
    </cofactor>
    <text evidence="8">Binds 2 divalent metal cations per subunit.</text>
</comment>
<evidence type="ECO:0000256" key="6">
    <source>
        <dbReference type="PIRNR" id="PIRNR001123"/>
    </source>
</evidence>
<comment type="similarity">
    <text evidence="1 6">Belongs to the peptidase M42 family.</text>
</comment>
<feature type="binding site" evidence="8">
    <location>
        <position position="205"/>
    </location>
    <ligand>
        <name>Zn(2+)</name>
        <dbReference type="ChEBI" id="CHEBI:29105"/>
        <label>2</label>
    </ligand>
</feature>
<dbReference type="EMBL" id="NNSR01000063">
    <property type="protein sequence ID" value="PKD28257.1"/>
    <property type="molecule type" value="Genomic_DNA"/>
</dbReference>
<organism evidence="9 10">
    <name type="scientific">Ruminococcus bromii</name>
    <dbReference type="NCBI Taxonomy" id="40518"/>
    <lineage>
        <taxon>Bacteria</taxon>
        <taxon>Bacillati</taxon>
        <taxon>Bacillota</taxon>
        <taxon>Clostridia</taxon>
        <taxon>Eubacteriales</taxon>
        <taxon>Oscillospiraceae</taxon>
        <taxon>Ruminococcus</taxon>
    </lineage>
</organism>
<name>A0A2N0UMQ0_9FIRM</name>
<gene>
    <name evidence="9" type="primary">ysdC_2</name>
    <name evidence="9" type="ORF">RBATCC27255_01311</name>
</gene>
<dbReference type="RefSeq" id="WP_101029294.1">
    <property type="nucleotide sequence ID" value="NZ_CABMMZ010000063.1"/>
</dbReference>
<feature type="binding site" evidence="8">
    <location>
        <position position="227"/>
    </location>
    <ligand>
        <name>Zn(2+)</name>
        <dbReference type="ChEBI" id="CHEBI:29105"/>
        <label>1</label>
    </ligand>
</feature>
<proteinExistence type="inferred from homology"/>